<feature type="compositionally biased region" description="Polar residues" evidence="1">
    <location>
        <begin position="167"/>
        <end position="177"/>
    </location>
</feature>
<feature type="region of interest" description="Disordered" evidence="1">
    <location>
        <begin position="44"/>
        <end position="67"/>
    </location>
</feature>
<evidence type="ECO:0000313" key="2">
    <source>
        <dbReference type="EMBL" id="KZO96006.1"/>
    </source>
</evidence>
<evidence type="ECO:0000313" key="3">
    <source>
        <dbReference type="Proteomes" id="UP000076738"/>
    </source>
</evidence>
<sequence>MEDRSQKQCWRGEQRASEPRCCQAFDGHGSRLARGIGPLQMEGMGGGRSPRSGFVHRNPSPCPGEGEATHRAAAACWPMPVVFAERRLPTSHAGRAASDPSSLLLFFARTLMRLPSPGTLFAILFTRREASLPPCGRVGTRRAVHLVPRSRSPTWQVTNTLRQLSRHLATSTSTAHLSPSHDRIGSMRKARTPSRKHEASQAWPRTSDFKRQNVKTKRTPNPRSRPT</sequence>
<feature type="compositionally biased region" description="Basic residues" evidence="1">
    <location>
        <begin position="212"/>
        <end position="227"/>
    </location>
</feature>
<dbReference type="Proteomes" id="UP000076738">
    <property type="component" value="Unassembled WGS sequence"/>
</dbReference>
<gene>
    <name evidence="2" type="ORF">CALVIDRAFT_145741</name>
</gene>
<evidence type="ECO:0000256" key="1">
    <source>
        <dbReference type="SAM" id="MobiDB-lite"/>
    </source>
</evidence>
<name>A0A167LT63_CALVF</name>
<dbReference type="AlphaFoldDB" id="A0A167LT63"/>
<feature type="region of interest" description="Disordered" evidence="1">
    <location>
        <begin position="167"/>
        <end position="227"/>
    </location>
</feature>
<proteinExistence type="predicted"/>
<organism evidence="2 3">
    <name type="scientific">Calocera viscosa (strain TUFC12733)</name>
    <dbReference type="NCBI Taxonomy" id="1330018"/>
    <lineage>
        <taxon>Eukaryota</taxon>
        <taxon>Fungi</taxon>
        <taxon>Dikarya</taxon>
        <taxon>Basidiomycota</taxon>
        <taxon>Agaricomycotina</taxon>
        <taxon>Dacrymycetes</taxon>
        <taxon>Dacrymycetales</taxon>
        <taxon>Dacrymycetaceae</taxon>
        <taxon>Calocera</taxon>
    </lineage>
</organism>
<reference evidence="2 3" key="1">
    <citation type="journal article" date="2016" name="Mol. Biol. Evol.">
        <title>Comparative Genomics of Early-Diverging Mushroom-Forming Fungi Provides Insights into the Origins of Lignocellulose Decay Capabilities.</title>
        <authorList>
            <person name="Nagy L.G."/>
            <person name="Riley R."/>
            <person name="Tritt A."/>
            <person name="Adam C."/>
            <person name="Daum C."/>
            <person name="Floudas D."/>
            <person name="Sun H."/>
            <person name="Yadav J.S."/>
            <person name="Pangilinan J."/>
            <person name="Larsson K.H."/>
            <person name="Matsuura K."/>
            <person name="Barry K."/>
            <person name="Labutti K."/>
            <person name="Kuo R."/>
            <person name="Ohm R.A."/>
            <person name="Bhattacharya S.S."/>
            <person name="Shirouzu T."/>
            <person name="Yoshinaga Y."/>
            <person name="Martin F.M."/>
            <person name="Grigoriev I.V."/>
            <person name="Hibbett D.S."/>
        </authorList>
    </citation>
    <scope>NUCLEOTIDE SEQUENCE [LARGE SCALE GENOMIC DNA]</scope>
    <source>
        <strain evidence="2 3">TUFC12733</strain>
    </source>
</reference>
<dbReference type="EMBL" id="KV417286">
    <property type="protein sequence ID" value="KZO96006.1"/>
    <property type="molecule type" value="Genomic_DNA"/>
</dbReference>
<accession>A0A167LT63</accession>
<protein>
    <submittedName>
        <fullName evidence="2">Uncharacterized protein</fullName>
    </submittedName>
</protein>
<keyword evidence="3" id="KW-1185">Reference proteome</keyword>